<dbReference type="EMBL" id="JADBGQ010000009">
    <property type="protein sequence ID" value="KAG5380302.1"/>
    <property type="molecule type" value="Genomic_DNA"/>
</dbReference>
<sequence>MAQFYNNLVSIPIYLASLVLFSLPLQLSPPPCLSSGSGLLCGGSGFGVKTRSGEGSVGRSLGFFSQWMFRFSGDRGSFSSVAAGSCLREERLLQLRRRRLCSPGGEGFLNLASPVCCSSPLVRFLISLVVCGCLLREQSVKEKRWSRWRLCGLSELLASGGVSPATSRDGEGQVDAEVTRTALMGRYPYTCRASLSRGPSEVARA</sequence>
<keyword evidence="3" id="KW-1185">Reference proteome</keyword>
<evidence type="ECO:0000256" key="1">
    <source>
        <dbReference type="SAM" id="SignalP"/>
    </source>
</evidence>
<evidence type="ECO:0000313" key="3">
    <source>
        <dbReference type="Proteomes" id="UP000823674"/>
    </source>
</evidence>
<feature type="signal peptide" evidence="1">
    <location>
        <begin position="1"/>
        <end position="24"/>
    </location>
</feature>
<reference evidence="2 3" key="1">
    <citation type="submission" date="2021-03" db="EMBL/GenBank/DDBJ databases">
        <authorList>
            <person name="King G.J."/>
            <person name="Bancroft I."/>
            <person name="Baten A."/>
            <person name="Bloomfield J."/>
            <person name="Borpatragohain P."/>
            <person name="He Z."/>
            <person name="Irish N."/>
            <person name="Irwin J."/>
            <person name="Liu K."/>
            <person name="Mauleon R.P."/>
            <person name="Moore J."/>
            <person name="Morris R."/>
            <person name="Ostergaard L."/>
            <person name="Wang B."/>
            <person name="Wells R."/>
        </authorList>
    </citation>
    <scope>NUCLEOTIDE SEQUENCE [LARGE SCALE GENOMIC DNA]</scope>
    <source>
        <strain evidence="2">R-o-18</strain>
        <tissue evidence="2">Leaf</tissue>
    </source>
</reference>
<comment type="caution">
    <text evidence="2">The sequence shown here is derived from an EMBL/GenBank/DDBJ whole genome shotgun (WGS) entry which is preliminary data.</text>
</comment>
<gene>
    <name evidence="2" type="primary">A07g507550.1_BraROA</name>
    <name evidence="2" type="ORF">IGI04_028144</name>
</gene>
<protein>
    <submittedName>
        <fullName evidence="2">Uncharacterized protein</fullName>
    </submittedName>
</protein>
<name>A0ABQ7L142_BRACM</name>
<keyword evidence="1" id="KW-0732">Signal</keyword>
<feature type="chain" id="PRO_5045637524" evidence="1">
    <location>
        <begin position="25"/>
        <end position="205"/>
    </location>
</feature>
<organism evidence="2 3">
    <name type="scientific">Brassica rapa subsp. trilocularis</name>
    <dbReference type="NCBI Taxonomy" id="1813537"/>
    <lineage>
        <taxon>Eukaryota</taxon>
        <taxon>Viridiplantae</taxon>
        <taxon>Streptophyta</taxon>
        <taxon>Embryophyta</taxon>
        <taxon>Tracheophyta</taxon>
        <taxon>Spermatophyta</taxon>
        <taxon>Magnoliopsida</taxon>
        <taxon>eudicotyledons</taxon>
        <taxon>Gunneridae</taxon>
        <taxon>Pentapetalae</taxon>
        <taxon>rosids</taxon>
        <taxon>malvids</taxon>
        <taxon>Brassicales</taxon>
        <taxon>Brassicaceae</taxon>
        <taxon>Brassiceae</taxon>
        <taxon>Brassica</taxon>
    </lineage>
</organism>
<evidence type="ECO:0000313" key="2">
    <source>
        <dbReference type="EMBL" id="KAG5380302.1"/>
    </source>
</evidence>
<dbReference type="Proteomes" id="UP000823674">
    <property type="component" value="Chromosome A07"/>
</dbReference>
<proteinExistence type="predicted"/>
<accession>A0ABQ7L142</accession>